<reference evidence="8 9" key="1">
    <citation type="journal article" date="2019" name="Nat. Ecol. Evol.">
        <title>Megaphylogeny resolves global patterns of mushroom evolution.</title>
        <authorList>
            <person name="Varga T."/>
            <person name="Krizsan K."/>
            <person name="Foldi C."/>
            <person name="Dima B."/>
            <person name="Sanchez-Garcia M."/>
            <person name="Sanchez-Ramirez S."/>
            <person name="Szollosi G.J."/>
            <person name="Szarkandi J.G."/>
            <person name="Papp V."/>
            <person name="Albert L."/>
            <person name="Andreopoulos W."/>
            <person name="Angelini C."/>
            <person name="Antonin V."/>
            <person name="Barry K.W."/>
            <person name="Bougher N.L."/>
            <person name="Buchanan P."/>
            <person name="Buyck B."/>
            <person name="Bense V."/>
            <person name="Catcheside P."/>
            <person name="Chovatia M."/>
            <person name="Cooper J."/>
            <person name="Damon W."/>
            <person name="Desjardin D."/>
            <person name="Finy P."/>
            <person name="Geml J."/>
            <person name="Haridas S."/>
            <person name="Hughes K."/>
            <person name="Justo A."/>
            <person name="Karasinski D."/>
            <person name="Kautmanova I."/>
            <person name="Kiss B."/>
            <person name="Kocsube S."/>
            <person name="Kotiranta H."/>
            <person name="LaButti K.M."/>
            <person name="Lechner B.E."/>
            <person name="Liimatainen K."/>
            <person name="Lipzen A."/>
            <person name="Lukacs Z."/>
            <person name="Mihaltcheva S."/>
            <person name="Morgado L.N."/>
            <person name="Niskanen T."/>
            <person name="Noordeloos M.E."/>
            <person name="Ohm R.A."/>
            <person name="Ortiz-Santana B."/>
            <person name="Ovrebo C."/>
            <person name="Racz N."/>
            <person name="Riley R."/>
            <person name="Savchenko A."/>
            <person name="Shiryaev A."/>
            <person name="Soop K."/>
            <person name="Spirin V."/>
            <person name="Szebenyi C."/>
            <person name="Tomsovsky M."/>
            <person name="Tulloss R.E."/>
            <person name="Uehling J."/>
            <person name="Grigoriev I.V."/>
            <person name="Vagvolgyi C."/>
            <person name="Papp T."/>
            <person name="Martin F.M."/>
            <person name="Miettinen O."/>
            <person name="Hibbett D.S."/>
            <person name="Nagy L.G."/>
        </authorList>
    </citation>
    <scope>NUCLEOTIDE SEQUENCE [LARGE SCALE GENOMIC DNA]</scope>
    <source>
        <strain evidence="8 9">CBS 166.37</strain>
    </source>
</reference>
<dbReference type="AlphaFoldDB" id="A0A5C3M2R1"/>
<keyword evidence="9" id="KW-1185">Reference proteome</keyword>
<feature type="region of interest" description="Disordered" evidence="5">
    <location>
        <begin position="413"/>
        <end position="447"/>
    </location>
</feature>
<feature type="transmembrane region" description="Helical" evidence="6">
    <location>
        <begin position="125"/>
        <end position="146"/>
    </location>
</feature>
<proteinExistence type="predicted"/>
<feature type="transmembrane region" description="Helical" evidence="6">
    <location>
        <begin position="57"/>
        <end position="76"/>
    </location>
</feature>
<feature type="transmembrane region" description="Helical" evidence="6">
    <location>
        <begin position="353"/>
        <end position="371"/>
    </location>
</feature>
<evidence type="ECO:0000256" key="4">
    <source>
        <dbReference type="ARBA" id="ARBA00023136"/>
    </source>
</evidence>
<organism evidence="8 9">
    <name type="scientific">Crucibulum laeve</name>
    <dbReference type="NCBI Taxonomy" id="68775"/>
    <lineage>
        <taxon>Eukaryota</taxon>
        <taxon>Fungi</taxon>
        <taxon>Dikarya</taxon>
        <taxon>Basidiomycota</taxon>
        <taxon>Agaricomycotina</taxon>
        <taxon>Agaricomycetes</taxon>
        <taxon>Agaricomycetidae</taxon>
        <taxon>Agaricales</taxon>
        <taxon>Agaricineae</taxon>
        <taxon>Nidulariaceae</taxon>
        <taxon>Crucibulum</taxon>
    </lineage>
</organism>
<feature type="transmembrane region" description="Helical" evidence="6">
    <location>
        <begin position="298"/>
        <end position="318"/>
    </location>
</feature>
<comment type="subcellular location">
    <subcellularLocation>
        <location evidence="1">Membrane</location>
        <topology evidence="1">Multi-pass membrane protein</topology>
    </subcellularLocation>
</comment>
<feature type="domain" description="EamA" evidence="7">
    <location>
        <begin position="238"/>
        <end position="369"/>
    </location>
</feature>
<evidence type="ECO:0000313" key="9">
    <source>
        <dbReference type="Proteomes" id="UP000308652"/>
    </source>
</evidence>
<dbReference type="PANTHER" id="PTHR22911">
    <property type="entry name" value="ACYL-MALONYL CONDENSING ENZYME-RELATED"/>
    <property type="match status" value="1"/>
</dbReference>
<evidence type="ECO:0000256" key="2">
    <source>
        <dbReference type="ARBA" id="ARBA00022692"/>
    </source>
</evidence>
<feature type="compositionally biased region" description="Basic and acidic residues" evidence="5">
    <location>
        <begin position="428"/>
        <end position="437"/>
    </location>
</feature>
<evidence type="ECO:0000256" key="3">
    <source>
        <dbReference type="ARBA" id="ARBA00022989"/>
    </source>
</evidence>
<keyword evidence="2 6" id="KW-0812">Transmembrane</keyword>
<feature type="transmembrane region" description="Helical" evidence="6">
    <location>
        <begin position="158"/>
        <end position="179"/>
    </location>
</feature>
<evidence type="ECO:0000256" key="1">
    <source>
        <dbReference type="ARBA" id="ARBA00004141"/>
    </source>
</evidence>
<name>A0A5C3M2R1_9AGAR</name>
<feature type="domain" description="EamA" evidence="7">
    <location>
        <begin position="61"/>
        <end position="198"/>
    </location>
</feature>
<protein>
    <recommendedName>
        <fullName evidence="7">EamA domain-containing protein</fullName>
    </recommendedName>
</protein>
<dbReference type="OrthoDB" id="306876at2759"/>
<dbReference type="SUPFAM" id="SSF103481">
    <property type="entry name" value="Multidrug resistance efflux transporter EmrE"/>
    <property type="match status" value="2"/>
</dbReference>
<evidence type="ECO:0000313" key="8">
    <source>
        <dbReference type="EMBL" id="TFK38438.1"/>
    </source>
</evidence>
<evidence type="ECO:0000256" key="5">
    <source>
        <dbReference type="SAM" id="MobiDB-lite"/>
    </source>
</evidence>
<dbReference type="GO" id="GO:0016020">
    <property type="term" value="C:membrane"/>
    <property type="evidence" value="ECO:0007669"/>
    <property type="project" value="UniProtKB-SubCell"/>
</dbReference>
<feature type="transmembrane region" description="Helical" evidence="6">
    <location>
        <begin position="235"/>
        <end position="258"/>
    </location>
</feature>
<gene>
    <name evidence="8" type="ORF">BDQ12DRAFT_683666</name>
</gene>
<sequence>MPSRHTYVRLNSGNVELETRSGSSSSLSIPSPAIIGDEYTKPPSKMKRIVMQLKEGISNNTGMLLMTLAQVFGASMNLCVKKLNGIDPPVSPLEIILVRMMLTYIVATTYMVVMKIPDPYLGPKGVRLLLAFRGFSGFFGLFGMYFSLQYLSLSDSVVLTFLAPICTGIAGAFFLGEIFTVKQACAGLFSLAGVVLIARPPFLFGEAAHIPHIPIADGLHSPIENVEKGTPAERLLAVGVALIGVLGATGTFVSVAAIGKRANPLHTMVSFSGQCIIVSSIGMFITKTPFIMPTRIDWIGLLLLIGCLGFCGQVFMTLGFQRETAGRASMALYSQVIFANILERIFFHTVPSPLSIIGTVMIIAAALYVALMKGSGKNTKQHTSAVRLEAVGSEEALEEGLLQQVKDEEMDQYTADTQLEKSVSNDEWNDHQPHDVLETGVKPRPST</sequence>
<evidence type="ECO:0000256" key="6">
    <source>
        <dbReference type="SAM" id="Phobius"/>
    </source>
</evidence>
<dbReference type="InterPro" id="IPR000620">
    <property type="entry name" value="EamA_dom"/>
</dbReference>
<dbReference type="PANTHER" id="PTHR22911:SF6">
    <property type="entry name" value="SOLUTE CARRIER FAMILY 35 MEMBER G1"/>
    <property type="match status" value="1"/>
</dbReference>
<accession>A0A5C3M2R1</accession>
<dbReference type="EMBL" id="ML213603">
    <property type="protein sequence ID" value="TFK38438.1"/>
    <property type="molecule type" value="Genomic_DNA"/>
</dbReference>
<feature type="transmembrane region" description="Helical" evidence="6">
    <location>
        <begin position="265"/>
        <end position="286"/>
    </location>
</feature>
<keyword evidence="4 6" id="KW-0472">Membrane</keyword>
<dbReference type="Proteomes" id="UP000308652">
    <property type="component" value="Unassembled WGS sequence"/>
</dbReference>
<feature type="transmembrane region" description="Helical" evidence="6">
    <location>
        <begin position="96"/>
        <end position="113"/>
    </location>
</feature>
<dbReference type="Pfam" id="PF00892">
    <property type="entry name" value="EamA"/>
    <property type="match status" value="2"/>
</dbReference>
<evidence type="ECO:0000259" key="7">
    <source>
        <dbReference type="Pfam" id="PF00892"/>
    </source>
</evidence>
<feature type="compositionally biased region" description="Polar residues" evidence="5">
    <location>
        <begin position="414"/>
        <end position="426"/>
    </location>
</feature>
<keyword evidence="3 6" id="KW-1133">Transmembrane helix</keyword>
<dbReference type="InterPro" id="IPR037185">
    <property type="entry name" value="EmrE-like"/>
</dbReference>